<keyword evidence="5" id="KW-1185">Reference proteome</keyword>
<dbReference type="EMBL" id="CAKOGL010000005">
    <property type="protein sequence ID" value="CAH2086175.1"/>
    <property type="molecule type" value="Genomic_DNA"/>
</dbReference>
<proteinExistence type="inferred from homology"/>
<name>A0AAU9TKW8_EUPED</name>
<dbReference type="SUPFAM" id="SSF52540">
    <property type="entry name" value="P-loop containing nucleoside triphosphate hydrolases"/>
    <property type="match status" value="1"/>
</dbReference>
<reference evidence="4" key="1">
    <citation type="submission" date="2022-03" db="EMBL/GenBank/DDBJ databases">
        <authorList>
            <person name="Tunstrom K."/>
        </authorList>
    </citation>
    <scope>NUCLEOTIDE SEQUENCE</scope>
</reference>
<evidence type="ECO:0000313" key="5">
    <source>
        <dbReference type="Proteomes" id="UP001153954"/>
    </source>
</evidence>
<evidence type="ECO:0000256" key="2">
    <source>
        <dbReference type="ARBA" id="ARBA00022679"/>
    </source>
</evidence>
<dbReference type="Gene3D" id="3.40.50.300">
    <property type="entry name" value="P-loop containing nucleotide triphosphate hydrolases"/>
    <property type="match status" value="1"/>
</dbReference>
<comment type="caution">
    <text evidence="4">The sequence shown here is derived from an EMBL/GenBank/DDBJ whole genome shotgun (WGS) entry which is preliminary data.</text>
</comment>
<dbReference type="InterPro" id="IPR000863">
    <property type="entry name" value="Sulfotransferase_dom"/>
</dbReference>
<comment type="similarity">
    <text evidence="1">Belongs to the sulfotransferase 1 family.</text>
</comment>
<dbReference type="InterPro" id="IPR027417">
    <property type="entry name" value="P-loop_NTPase"/>
</dbReference>
<dbReference type="GO" id="GO:0008146">
    <property type="term" value="F:sulfotransferase activity"/>
    <property type="evidence" value="ECO:0007669"/>
    <property type="project" value="InterPro"/>
</dbReference>
<gene>
    <name evidence="4" type="ORF">EEDITHA_LOCUS2581</name>
</gene>
<feature type="domain" description="Sulfotransferase" evidence="3">
    <location>
        <begin position="60"/>
        <end position="314"/>
    </location>
</feature>
<dbReference type="PANTHER" id="PTHR11783">
    <property type="entry name" value="SULFOTRANSFERASE SULT"/>
    <property type="match status" value="1"/>
</dbReference>
<organism evidence="4 5">
    <name type="scientific">Euphydryas editha</name>
    <name type="common">Edith's checkerspot</name>
    <dbReference type="NCBI Taxonomy" id="104508"/>
    <lineage>
        <taxon>Eukaryota</taxon>
        <taxon>Metazoa</taxon>
        <taxon>Ecdysozoa</taxon>
        <taxon>Arthropoda</taxon>
        <taxon>Hexapoda</taxon>
        <taxon>Insecta</taxon>
        <taxon>Pterygota</taxon>
        <taxon>Neoptera</taxon>
        <taxon>Endopterygota</taxon>
        <taxon>Lepidoptera</taxon>
        <taxon>Glossata</taxon>
        <taxon>Ditrysia</taxon>
        <taxon>Papilionoidea</taxon>
        <taxon>Nymphalidae</taxon>
        <taxon>Nymphalinae</taxon>
        <taxon>Euphydryas</taxon>
    </lineage>
</organism>
<dbReference type="Proteomes" id="UP001153954">
    <property type="component" value="Unassembled WGS sequence"/>
</dbReference>
<dbReference type="Pfam" id="PF00685">
    <property type="entry name" value="Sulfotransfer_1"/>
    <property type="match status" value="1"/>
</dbReference>
<keyword evidence="2" id="KW-0808">Transferase</keyword>
<evidence type="ECO:0000313" key="4">
    <source>
        <dbReference type="EMBL" id="CAH2086175.1"/>
    </source>
</evidence>
<evidence type="ECO:0000256" key="1">
    <source>
        <dbReference type="ARBA" id="ARBA00005771"/>
    </source>
</evidence>
<evidence type="ECO:0000259" key="3">
    <source>
        <dbReference type="Pfam" id="PF00685"/>
    </source>
</evidence>
<sequence length="321" mass="37854">MENNNYPLEIRDVEPEMAEILMKYFTGEHTGFVRVGPKGYFLPYMFKYEAFKIYTMEIRPTDVFVVSYPRSGTTWTQELVWMVANDTDYETANKMPQFKRYTFLELSMFSSVDNSLNPIKVEDIAKLPAPRFIKSHLPLSLLPPKLLDTTKVVYVARDPRDVVVSFFHHNKLMRFISEDAELKPYWNYFIKSEVLWTPYFSHVLEAWEKRSHPNMLFLFYEELSKDMPAAILRVAKFLGKEVTSEQVAKLNEHLDFKNFKKNKTVNLEEFQESGIFTKGPGFVRKGKVGGWRDDFDEEMTEQAEKWIAENLRGTDFRFPNF</sequence>
<dbReference type="AlphaFoldDB" id="A0AAU9TKW8"/>
<accession>A0AAU9TKW8</accession>
<protein>
    <recommendedName>
        <fullName evidence="3">Sulfotransferase domain-containing protein</fullName>
    </recommendedName>
</protein>